<name>I4AHN0_BERLS</name>
<dbReference type="GO" id="GO:0005737">
    <property type="term" value="C:cytoplasm"/>
    <property type="evidence" value="ECO:0007669"/>
    <property type="project" value="UniProtKB-SubCell"/>
</dbReference>
<evidence type="ECO:0000313" key="19">
    <source>
        <dbReference type="EMBL" id="AFM03465.1"/>
    </source>
</evidence>
<sequence>MNAQNIQLENIQYVYFIGIGGIGMSALARWFAYNQKMVAGYDRTQTPLTQNLENEGIKIHFQDNVDKIPKEIREFPDETLIVITPAVPASHSELLFFQRNGYTIMKRAAVLGLLTHSLKTVAVAGTHGKTTTSTMVAHLLKEGGINCTAFLGGISANFNSNLLVNDINNTDELWAVVEADEFDRSFLHILADIAVVTSTDADHLDIYGEKEELEKSFGNFVSQINDNGTLFAQKNIAESVKNSIDKINENIQLINYNASNNYEDNNDGKTPIYATNIKLDEDQKNSCRFDFIDMTQEIPERINGLQLFMPGFHNVENMCAAIAVARKLGVSDDKIRSAVASFKGVKRRFEYIFRSEKVTYIDDYAHHPTEISALLSSIKHLYPNKKITAIFQPHLFSRTKDFQEEFAQSLSLENENDELILLNIYPARELPIEGITSDIILQQSKTQNKILLPDSELLSYIENKINNNEIEILLTLGAGNIDRFVNSIFDFLSKKTALKF</sequence>
<dbReference type="Pfam" id="PF01225">
    <property type="entry name" value="Mur_ligase"/>
    <property type="match status" value="1"/>
</dbReference>
<feature type="domain" description="Mur ligase N-terminal catalytic" evidence="16">
    <location>
        <begin position="14"/>
        <end position="115"/>
    </location>
</feature>
<keyword evidence="20" id="KW-1185">Reference proteome</keyword>
<dbReference type="HOGENOM" id="CLU_028104_2_2_10"/>
<dbReference type="KEGG" id="fli:Fleli_1018"/>
<keyword evidence="9 14" id="KW-0133">Cell shape</keyword>
<organism evidence="19 20">
    <name type="scientific">Bernardetia litoralis (strain ATCC 23117 / DSM 6794 / NBRC 15988 / NCIMB 1366 / Fx l1 / Sio-4)</name>
    <name type="common">Flexibacter litoralis</name>
    <dbReference type="NCBI Taxonomy" id="880071"/>
    <lineage>
        <taxon>Bacteria</taxon>
        <taxon>Pseudomonadati</taxon>
        <taxon>Bacteroidota</taxon>
        <taxon>Cytophagia</taxon>
        <taxon>Cytophagales</taxon>
        <taxon>Bernardetiaceae</taxon>
        <taxon>Bernardetia</taxon>
    </lineage>
</organism>
<evidence type="ECO:0000256" key="7">
    <source>
        <dbReference type="ARBA" id="ARBA00022741"/>
    </source>
</evidence>
<evidence type="ECO:0000313" key="20">
    <source>
        <dbReference type="Proteomes" id="UP000006054"/>
    </source>
</evidence>
<comment type="function">
    <text evidence="14">Cell wall formation.</text>
</comment>
<dbReference type="PANTHER" id="PTHR43445:SF3">
    <property type="entry name" value="UDP-N-ACETYLMURAMATE--L-ALANINE LIGASE"/>
    <property type="match status" value="1"/>
</dbReference>
<dbReference type="GO" id="GO:0008360">
    <property type="term" value="P:regulation of cell shape"/>
    <property type="evidence" value="ECO:0007669"/>
    <property type="project" value="UniProtKB-KW"/>
</dbReference>
<keyword evidence="7 14" id="KW-0547">Nucleotide-binding</keyword>
<dbReference type="GO" id="GO:0009252">
    <property type="term" value="P:peptidoglycan biosynthetic process"/>
    <property type="evidence" value="ECO:0007669"/>
    <property type="project" value="UniProtKB-UniRule"/>
</dbReference>
<evidence type="ECO:0000256" key="4">
    <source>
        <dbReference type="ARBA" id="ARBA00022490"/>
    </source>
</evidence>
<keyword evidence="15" id="KW-0812">Transmembrane</keyword>
<reference evidence="20" key="1">
    <citation type="submission" date="2012-06" db="EMBL/GenBank/DDBJ databases">
        <title>The complete genome of Flexibacter litoralis DSM 6794.</title>
        <authorList>
            <person name="Lucas S."/>
            <person name="Copeland A."/>
            <person name="Lapidus A."/>
            <person name="Glavina del Rio T."/>
            <person name="Dalin E."/>
            <person name="Tice H."/>
            <person name="Bruce D."/>
            <person name="Goodwin L."/>
            <person name="Pitluck S."/>
            <person name="Peters L."/>
            <person name="Ovchinnikova G."/>
            <person name="Lu M."/>
            <person name="Kyrpides N."/>
            <person name="Mavromatis K."/>
            <person name="Ivanova N."/>
            <person name="Brettin T."/>
            <person name="Detter J.C."/>
            <person name="Han C."/>
            <person name="Larimer F."/>
            <person name="Land M."/>
            <person name="Hauser L."/>
            <person name="Markowitz V."/>
            <person name="Cheng J.-F."/>
            <person name="Hugenholtz P."/>
            <person name="Woyke T."/>
            <person name="Wu D."/>
            <person name="Spring S."/>
            <person name="Lang E."/>
            <person name="Kopitz M."/>
            <person name="Brambilla E."/>
            <person name="Klenk H.-P."/>
            <person name="Eisen J.A."/>
        </authorList>
    </citation>
    <scope>NUCLEOTIDE SEQUENCE [LARGE SCALE GENOMIC DNA]</scope>
    <source>
        <strain evidence="20">ATCC 23117 / DSM 6794 / NBRC 15988 / NCIMB 1366 / Sio-4</strain>
    </source>
</reference>
<evidence type="ECO:0000256" key="12">
    <source>
        <dbReference type="ARBA" id="ARBA00023316"/>
    </source>
</evidence>
<keyword evidence="15" id="KW-1133">Transmembrane helix</keyword>
<dbReference type="Proteomes" id="UP000006054">
    <property type="component" value="Chromosome"/>
</dbReference>
<dbReference type="OrthoDB" id="9804126at2"/>
<accession>I4AHN0</accession>
<dbReference type="HAMAP" id="MF_00046">
    <property type="entry name" value="MurC"/>
    <property type="match status" value="1"/>
</dbReference>
<evidence type="ECO:0000256" key="5">
    <source>
        <dbReference type="ARBA" id="ARBA00022598"/>
    </source>
</evidence>
<evidence type="ECO:0000256" key="14">
    <source>
        <dbReference type="HAMAP-Rule" id="MF_00046"/>
    </source>
</evidence>
<dbReference type="Gene3D" id="3.40.1190.10">
    <property type="entry name" value="Mur-like, catalytic domain"/>
    <property type="match status" value="1"/>
</dbReference>
<dbReference type="GO" id="GO:0008763">
    <property type="term" value="F:UDP-N-acetylmuramate-L-alanine ligase activity"/>
    <property type="evidence" value="ECO:0007669"/>
    <property type="project" value="UniProtKB-UniRule"/>
</dbReference>
<dbReference type="InterPro" id="IPR000713">
    <property type="entry name" value="Mur_ligase_N"/>
</dbReference>
<dbReference type="InterPro" id="IPR004101">
    <property type="entry name" value="Mur_ligase_C"/>
</dbReference>
<dbReference type="RefSeq" id="WP_014796923.1">
    <property type="nucleotide sequence ID" value="NC_018018.1"/>
</dbReference>
<evidence type="ECO:0000256" key="6">
    <source>
        <dbReference type="ARBA" id="ARBA00022618"/>
    </source>
</evidence>
<dbReference type="GO" id="GO:0005524">
    <property type="term" value="F:ATP binding"/>
    <property type="evidence" value="ECO:0007669"/>
    <property type="project" value="UniProtKB-UniRule"/>
</dbReference>
<evidence type="ECO:0000256" key="3">
    <source>
        <dbReference type="ARBA" id="ARBA00012211"/>
    </source>
</evidence>
<keyword evidence="5 14" id="KW-0436">Ligase</keyword>
<feature type="domain" description="Mur ligase C-terminal" evidence="17">
    <location>
        <begin position="347"/>
        <end position="442"/>
    </location>
</feature>
<comment type="catalytic activity">
    <reaction evidence="13 14">
        <text>UDP-N-acetyl-alpha-D-muramate + L-alanine + ATP = UDP-N-acetyl-alpha-D-muramoyl-L-alanine + ADP + phosphate + H(+)</text>
        <dbReference type="Rhea" id="RHEA:23372"/>
        <dbReference type="ChEBI" id="CHEBI:15378"/>
        <dbReference type="ChEBI" id="CHEBI:30616"/>
        <dbReference type="ChEBI" id="CHEBI:43474"/>
        <dbReference type="ChEBI" id="CHEBI:57972"/>
        <dbReference type="ChEBI" id="CHEBI:70757"/>
        <dbReference type="ChEBI" id="CHEBI:83898"/>
        <dbReference type="ChEBI" id="CHEBI:456216"/>
        <dbReference type="EC" id="6.3.2.8"/>
    </reaction>
</comment>
<evidence type="ECO:0000256" key="13">
    <source>
        <dbReference type="ARBA" id="ARBA00047833"/>
    </source>
</evidence>
<keyword evidence="4 14" id="KW-0963">Cytoplasm</keyword>
<keyword evidence="8 14" id="KW-0067">ATP-binding</keyword>
<dbReference type="Pfam" id="PF08245">
    <property type="entry name" value="Mur_ligase_M"/>
    <property type="match status" value="1"/>
</dbReference>
<keyword evidence="12 14" id="KW-0961">Cell wall biogenesis/degradation</keyword>
<keyword evidence="10 14" id="KW-0573">Peptidoglycan synthesis</keyword>
<keyword evidence="11 14" id="KW-0131">Cell cycle</keyword>
<dbReference type="SUPFAM" id="SSF51984">
    <property type="entry name" value="MurCD N-terminal domain"/>
    <property type="match status" value="1"/>
</dbReference>
<dbReference type="eggNOG" id="COG0773">
    <property type="taxonomic scope" value="Bacteria"/>
</dbReference>
<dbReference type="SUPFAM" id="SSF53623">
    <property type="entry name" value="MurD-like peptide ligases, catalytic domain"/>
    <property type="match status" value="1"/>
</dbReference>
<dbReference type="Pfam" id="PF02875">
    <property type="entry name" value="Mur_ligase_C"/>
    <property type="match status" value="1"/>
</dbReference>
<feature type="binding site" evidence="14">
    <location>
        <begin position="125"/>
        <end position="131"/>
    </location>
    <ligand>
        <name>ATP</name>
        <dbReference type="ChEBI" id="CHEBI:30616"/>
    </ligand>
</feature>
<evidence type="ECO:0000259" key="16">
    <source>
        <dbReference type="Pfam" id="PF01225"/>
    </source>
</evidence>
<dbReference type="InterPro" id="IPR005758">
    <property type="entry name" value="UDP-N-AcMur_Ala_ligase_MurC"/>
</dbReference>
<feature type="domain" description="Mur ligase central" evidence="18">
    <location>
        <begin position="123"/>
        <end position="325"/>
    </location>
</feature>
<dbReference type="PATRIC" id="fig|880071.3.peg.996"/>
<comment type="similarity">
    <text evidence="14">Belongs to the MurCDEF family.</text>
</comment>
<evidence type="ECO:0000256" key="1">
    <source>
        <dbReference type="ARBA" id="ARBA00004496"/>
    </source>
</evidence>
<dbReference type="GO" id="GO:0071555">
    <property type="term" value="P:cell wall organization"/>
    <property type="evidence" value="ECO:0007669"/>
    <property type="project" value="UniProtKB-KW"/>
</dbReference>
<dbReference type="STRING" id="880071.Fleli_1018"/>
<dbReference type="InterPro" id="IPR036565">
    <property type="entry name" value="Mur-like_cat_sf"/>
</dbReference>
<comment type="pathway">
    <text evidence="2 14">Cell wall biogenesis; peptidoglycan biosynthesis.</text>
</comment>
<dbReference type="PANTHER" id="PTHR43445">
    <property type="entry name" value="UDP-N-ACETYLMURAMATE--L-ALANINE LIGASE-RELATED"/>
    <property type="match status" value="1"/>
</dbReference>
<dbReference type="InterPro" id="IPR036615">
    <property type="entry name" value="Mur_ligase_C_dom_sf"/>
</dbReference>
<dbReference type="Gene3D" id="3.40.50.720">
    <property type="entry name" value="NAD(P)-binding Rossmann-like Domain"/>
    <property type="match status" value="1"/>
</dbReference>
<evidence type="ECO:0000256" key="9">
    <source>
        <dbReference type="ARBA" id="ARBA00022960"/>
    </source>
</evidence>
<dbReference type="NCBIfam" id="TIGR01082">
    <property type="entry name" value="murC"/>
    <property type="match status" value="1"/>
</dbReference>
<keyword evidence="15" id="KW-0472">Membrane</keyword>
<protein>
    <recommendedName>
        <fullName evidence="3 14">UDP-N-acetylmuramate--L-alanine ligase</fullName>
        <ecNumber evidence="3 14">6.3.2.8</ecNumber>
    </recommendedName>
    <alternativeName>
        <fullName evidence="14">UDP-N-acetylmuramoyl-L-alanine synthetase</fullName>
    </alternativeName>
</protein>
<dbReference type="AlphaFoldDB" id="I4AHN0"/>
<evidence type="ECO:0000256" key="2">
    <source>
        <dbReference type="ARBA" id="ARBA00004752"/>
    </source>
</evidence>
<evidence type="ECO:0000256" key="8">
    <source>
        <dbReference type="ARBA" id="ARBA00022840"/>
    </source>
</evidence>
<feature type="transmembrane region" description="Helical" evidence="15">
    <location>
        <begin position="12"/>
        <end position="33"/>
    </location>
</feature>
<dbReference type="GO" id="GO:0051301">
    <property type="term" value="P:cell division"/>
    <property type="evidence" value="ECO:0007669"/>
    <property type="project" value="UniProtKB-KW"/>
</dbReference>
<dbReference type="SUPFAM" id="SSF53244">
    <property type="entry name" value="MurD-like peptide ligases, peptide-binding domain"/>
    <property type="match status" value="1"/>
</dbReference>
<proteinExistence type="inferred from homology"/>
<evidence type="ECO:0000256" key="11">
    <source>
        <dbReference type="ARBA" id="ARBA00023306"/>
    </source>
</evidence>
<evidence type="ECO:0000256" key="10">
    <source>
        <dbReference type="ARBA" id="ARBA00022984"/>
    </source>
</evidence>
<dbReference type="EMBL" id="CP003345">
    <property type="protein sequence ID" value="AFM03465.1"/>
    <property type="molecule type" value="Genomic_DNA"/>
</dbReference>
<evidence type="ECO:0000259" key="18">
    <source>
        <dbReference type="Pfam" id="PF08245"/>
    </source>
</evidence>
<dbReference type="InterPro" id="IPR013221">
    <property type="entry name" value="Mur_ligase_cen"/>
</dbReference>
<dbReference type="Gene3D" id="3.90.190.20">
    <property type="entry name" value="Mur ligase, C-terminal domain"/>
    <property type="match status" value="1"/>
</dbReference>
<dbReference type="UniPathway" id="UPA00219"/>
<comment type="subcellular location">
    <subcellularLocation>
        <location evidence="1 14">Cytoplasm</location>
    </subcellularLocation>
</comment>
<evidence type="ECO:0000259" key="17">
    <source>
        <dbReference type="Pfam" id="PF02875"/>
    </source>
</evidence>
<evidence type="ECO:0000256" key="15">
    <source>
        <dbReference type="SAM" id="Phobius"/>
    </source>
</evidence>
<gene>
    <name evidence="14" type="primary">murC</name>
    <name evidence="19" type="ordered locus">Fleli_1018</name>
</gene>
<dbReference type="EC" id="6.3.2.8" evidence="3 14"/>
<keyword evidence="6 14" id="KW-0132">Cell division</keyword>
<dbReference type="InterPro" id="IPR050061">
    <property type="entry name" value="MurCDEF_pg_biosynth"/>
</dbReference>